<keyword evidence="3" id="KW-1185">Reference proteome</keyword>
<organism evidence="2 3">
    <name type="scientific">Microbacterium hatanonis</name>
    <dbReference type="NCBI Taxonomy" id="404366"/>
    <lineage>
        <taxon>Bacteria</taxon>
        <taxon>Bacillati</taxon>
        <taxon>Actinomycetota</taxon>
        <taxon>Actinomycetes</taxon>
        <taxon>Micrococcales</taxon>
        <taxon>Microbacteriaceae</taxon>
        <taxon>Microbacterium</taxon>
    </lineage>
</organism>
<name>A0A5C8I105_9MICO</name>
<dbReference type="AlphaFoldDB" id="A0A5C8I105"/>
<feature type="region of interest" description="Disordered" evidence="1">
    <location>
        <begin position="1"/>
        <end position="81"/>
    </location>
</feature>
<dbReference type="Proteomes" id="UP000321034">
    <property type="component" value="Unassembled WGS sequence"/>
</dbReference>
<comment type="caution">
    <text evidence="2">The sequence shown here is derived from an EMBL/GenBank/DDBJ whole genome shotgun (WGS) entry which is preliminary data.</text>
</comment>
<evidence type="ECO:0000313" key="3">
    <source>
        <dbReference type="Proteomes" id="UP000321034"/>
    </source>
</evidence>
<gene>
    <name evidence="2" type="ORF">FVP77_04165</name>
</gene>
<dbReference type="OrthoDB" id="5520269at2"/>
<reference evidence="2 3" key="1">
    <citation type="submission" date="2019-08" db="EMBL/GenBank/DDBJ databases">
        <authorList>
            <person name="Dong K."/>
        </authorList>
    </citation>
    <scope>NUCLEOTIDE SEQUENCE [LARGE SCALE GENOMIC DNA]</scope>
    <source>
        <strain evidence="2 3">JCM14558</strain>
    </source>
</reference>
<feature type="compositionally biased region" description="Basic and acidic residues" evidence="1">
    <location>
        <begin position="127"/>
        <end position="141"/>
    </location>
</feature>
<dbReference type="EMBL" id="VRSV01000001">
    <property type="protein sequence ID" value="TXK12662.1"/>
    <property type="molecule type" value="Genomic_DNA"/>
</dbReference>
<evidence type="ECO:0000256" key="1">
    <source>
        <dbReference type="SAM" id="MobiDB-lite"/>
    </source>
</evidence>
<sequence length="278" mass="27697">MSKLSRLIGMASKALDKNGSSQTANPGTGSDWRSIVRSAADSLTGEARQAPPAGRDPYAAPANRYTPPPSGGYAPPAANGGAAMSAADRQAIARYDYLLQTADPHQIEQIHRDAFARLSPEQRAHVETRMRAELPPHEAPRSSDPSDLARTAARAEASRPGMLRGLLARAGGGSRGGGRGGALAGAGLGMAGGVLAGVAGGAILSGIAGPLLAQAAGFGVDFDALAGSLDVEGLAGGVEGLAGGVEGIAGDATSALGEQVSGFGDQLGGFDLGGFFDR</sequence>
<evidence type="ECO:0000313" key="2">
    <source>
        <dbReference type="EMBL" id="TXK12662.1"/>
    </source>
</evidence>
<protein>
    <submittedName>
        <fullName evidence="2">Cation-transporting ATPase</fullName>
    </submittedName>
</protein>
<dbReference type="RefSeq" id="WP_147893374.1">
    <property type="nucleotide sequence ID" value="NZ_BAAANR010000001.1"/>
</dbReference>
<accession>A0A5C8I105</accession>
<feature type="compositionally biased region" description="Polar residues" evidence="1">
    <location>
        <begin position="18"/>
        <end position="28"/>
    </location>
</feature>
<proteinExistence type="predicted"/>
<feature type="compositionally biased region" description="Low complexity" evidence="1">
    <location>
        <begin position="71"/>
        <end position="81"/>
    </location>
</feature>
<feature type="region of interest" description="Disordered" evidence="1">
    <location>
        <begin position="127"/>
        <end position="157"/>
    </location>
</feature>